<gene>
    <name evidence="1" type="ORF">IMZ08_00300</name>
</gene>
<comment type="caution">
    <text evidence="1">The sequence shown here is derived from an EMBL/GenBank/DDBJ whole genome shotgun (WGS) entry which is preliminary data.</text>
</comment>
<evidence type="ECO:0000313" key="1">
    <source>
        <dbReference type="EMBL" id="MBE4906495.1"/>
    </source>
</evidence>
<accession>A0ABR9QDB8</accession>
<organism evidence="1 2">
    <name type="scientific">Litchfieldia luteola</name>
    <dbReference type="NCBI Taxonomy" id="682179"/>
    <lineage>
        <taxon>Bacteria</taxon>
        <taxon>Bacillati</taxon>
        <taxon>Bacillota</taxon>
        <taxon>Bacilli</taxon>
        <taxon>Bacillales</taxon>
        <taxon>Bacillaceae</taxon>
        <taxon>Litchfieldia</taxon>
    </lineage>
</organism>
<dbReference type="Proteomes" id="UP001516662">
    <property type="component" value="Unassembled WGS sequence"/>
</dbReference>
<keyword evidence="2" id="KW-1185">Reference proteome</keyword>
<proteinExistence type="predicted"/>
<protein>
    <submittedName>
        <fullName evidence="1">Uncharacterized protein</fullName>
    </submittedName>
</protein>
<evidence type="ECO:0000313" key="2">
    <source>
        <dbReference type="Proteomes" id="UP001516662"/>
    </source>
</evidence>
<sequence>MKKMKLDELSHYIDCKRKSVNDKIINNRSTERIKRSRSRSLGEREALNQISISRWKKAIEKGTVRKIGDRIWYYDYDG</sequence>
<dbReference type="EMBL" id="JADCLJ010000002">
    <property type="protein sequence ID" value="MBE4906495.1"/>
    <property type="molecule type" value="Genomic_DNA"/>
</dbReference>
<dbReference type="RefSeq" id="WP_193534015.1">
    <property type="nucleotide sequence ID" value="NZ_JADCLJ010000002.1"/>
</dbReference>
<reference evidence="1 2" key="1">
    <citation type="submission" date="2020-10" db="EMBL/GenBank/DDBJ databases">
        <title>Bacillus sp. HD4P25, an endophyte from a halophyte.</title>
        <authorList>
            <person name="Sun J.-Q."/>
        </authorList>
    </citation>
    <scope>NUCLEOTIDE SEQUENCE [LARGE SCALE GENOMIC DNA]</scope>
    <source>
        <strain evidence="1 2">YIM 93174</strain>
    </source>
</reference>
<name>A0ABR9QDB8_9BACI</name>